<dbReference type="GO" id="GO:0005886">
    <property type="term" value="C:plasma membrane"/>
    <property type="evidence" value="ECO:0007669"/>
    <property type="project" value="UniProtKB-SubCell"/>
</dbReference>
<keyword evidence="3" id="KW-1003">Cell membrane</keyword>
<evidence type="ECO:0000313" key="11">
    <source>
        <dbReference type="EMBL" id="WPK25220.1"/>
    </source>
</evidence>
<comment type="function">
    <text evidence="1">Fluoride channel required for the rapid expulsion of cytoplasmic fluoride.</text>
</comment>
<accession>A0AAX4H9J0</accession>
<evidence type="ECO:0000256" key="5">
    <source>
        <dbReference type="ARBA" id="ARBA00022989"/>
    </source>
</evidence>
<sequence length="412" mass="44697">MSMSLNSAISNPKAAGQSNDQQPMAYSQLSRRNLAQQRQHTESNLSRLEAESVSEALPEGFPHKERANFLHALHLDRPIVKSSLAATLLNIACGSIWGVLARKGLIALTSYPGAYLGGLVWANFAACYVMGMAMESELLWLQLLLAADGKLPLFPTKGAIPFYVGITTGFCGLCSSFSSMILEMFNKAANLPPVVAKYPNAGYGVMGAIEVVLTHLGLSLAGYRAGKHASRYLERLNYSLLPRGYYFLELLSSAFGVAAYIVVIVLIALKKGNTWREWTLSCLFAPWGAILRFALSKKLNPIKKDFPLGTYTANFCGSILLTIFNLLIRGRKSKLSSIPIVDHSQACDVLVGLDDGFCGCLTTVSTFIVELCALTMSPSYTYGAVSVMSSFVAMLLILGLYNWTIGLTLPVC</sequence>
<protein>
    <submittedName>
        <fullName evidence="11">Uncharacterized protein</fullName>
    </submittedName>
</protein>
<dbReference type="KEGG" id="asau:88173591"/>
<feature type="transmembrane region" description="Helical" evidence="10">
    <location>
        <begin position="380"/>
        <end position="401"/>
    </location>
</feature>
<feature type="transmembrane region" description="Helical" evidence="10">
    <location>
        <begin position="308"/>
        <end position="328"/>
    </location>
</feature>
<evidence type="ECO:0000256" key="4">
    <source>
        <dbReference type="ARBA" id="ARBA00022692"/>
    </source>
</evidence>
<evidence type="ECO:0000256" key="10">
    <source>
        <dbReference type="SAM" id="Phobius"/>
    </source>
</evidence>
<keyword evidence="4 10" id="KW-0812">Transmembrane</keyword>
<name>A0AAX4H9J0_9ASCO</name>
<dbReference type="AlphaFoldDB" id="A0AAX4H9J0"/>
<dbReference type="GO" id="GO:1903425">
    <property type="term" value="F:fluoride transmembrane transporter activity"/>
    <property type="evidence" value="ECO:0007669"/>
    <property type="project" value="TreeGrafter"/>
</dbReference>
<dbReference type="Pfam" id="PF02537">
    <property type="entry name" value="CRCB"/>
    <property type="match status" value="2"/>
</dbReference>
<comment type="subcellular location">
    <subcellularLocation>
        <location evidence="2">Cell membrane</location>
        <topology evidence="2">Multi-pass membrane protein</topology>
    </subcellularLocation>
</comment>
<gene>
    <name evidence="11" type="ORF">PUMCH_002526</name>
</gene>
<dbReference type="GeneID" id="88173591"/>
<feature type="transmembrane region" description="Helical" evidence="10">
    <location>
        <begin position="245"/>
        <end position="269"/>
    </location>
</feature>
<keyword evidence="5 10" id="KW-1133">Transmembrane helix</keyword>
<feature type="transmembrane region" description="Helical" evidence="10">
    <location>
        <begin position="113"/>
        <end position="134"/>
    </location>
</feature>
<evidence type="ECO:0000256" key="2">
    <source>
        <dbReference type="ARBA" id="ARBA00004651"/>
    </source>
</evidence>
<keyword evidence="12" id="KW-1185">Reference proteome</keyword>
<feature type="transmembrane region" description="Helical" evidence="10">
    <location>
        <begin position="278"/>
        <end position="296"/>
    </location>
</feature>
<feature type="transmembrane region" description="Helical" evidence="10">
    <location>
        <begin position="203"/>
        <end position="225"/>
    </location>
</feature>
<evidence type="ECO:0000256" key="8">
    <source>
        <dbReference type="ARBA" id="ARBA00035585"/>
    </source>
</evidence>
<evidence type="ECO:0000256" key="3">
    <source>
        <dbReference type="ARBA" id="ARBA00022475"/>
    </source>
</evidence>
<proteinExistence type="inferred from homology"/>
<feature type="region of interest" description="Disordered" evidence="9">
    <location>
        <begin position="1"/>
        <end position="50"/>
    </location>
</feature>
<comment type="similarity">
    <text evidence="7">Belongs to the fluoride channel Fluc/FEX (TC 1.A.43) family.</text>
</comment>
<evidence type="ECO:0000256" key="6">
    <source>
        <dbReference type="ARBA" id="ARBA00023136"/>
    </source>
</evidence>
<dbReference type="InterPro" id="IPR003691">
    <property type="entry name" value="FluC"/>
</dbReference>
<evidence type="ECO:0000313" key="12">
    <source>
        <dbReference type="Proteomes" id="UP001338582"/>
    </source>
</evidence>
<dbReference type="EMBL" id="CP138896">
    <property type="protein sequence ID" value="WPK25220.1"/>
    <property type="molecule type" value="Genomic_DNA"/>
</dbReference>
<keyword evidence="6 10" id="KW-0472">Membrane</keyword>
<feature type="transmembrane region" description="Helical" evidence="10">
    <location>
        <begin position="160"/>
        <end position="182"/>
    </location>
</feature>
<comment type="catalytic activity">
    <reaction evidence="8">
        <text>fluoride(in) = fluoride(out)</text>
        <dbReference type="Rhea" id="RHEA:76159"/>
        <dbReference type="ChEBI" id="CHEBI:17051"/>
    </reaction>
    <physiologicalReaction direction="left-to-right" evidence="8">
        <dbReference type="Rhea" id="RHEA:76160"/>
    </physiologicalReaction>
</comment>
<dbReference type="RefSeq" id="XP_062877603.1">
    <property type="nucleotide sequence ID" value="XM_063021533.1"/>
</dbReference>
<reference evidence="11 12" key="1">
    <citation type="submission" date="2023-10" db="EMBL/GenBank/DDBJ databases">
        <title>Draft Genome Sequence of Candida saopaulonensis from a very Premature Infant with Sepsis.</title>
        <authorList>
            <person name="Ning Y."/>
            <person name="Dai R."/>
            <person name="Xiao M."/>
            <person name="Xu Y."/>
            <person name="Yan Q."/>
            <person name="Zhang L."/>
        </authorList>
    </citation>
    <scope>NUCLEOTIDE SEQUENCE [LARGE SCALE GENOMIC DNA]</scope>
    <source>
        <strain evidence="11 12">19XY460</strain>
    </source>
</reference>
<dbReference type="Proteomes" id="UP001338582">
    <property type="component" value="Chromosome 3"/>
</dbReference>
<feature type="compositionally biased region" description="Polar residues" evidence="9">
    <location>
        <begin position="1"/>
        <end position="46"/>
    </location>
</feature>
<evidence type="ECO:0000256" key="1">
    <source>
        <dbReference type="ARBA" id="ARBA00002598"/>
    </source>
</evidence>
<organism evidence="11 12">
    <name type="scientific">Australozyma saopauloensis</name>
    <dbReference type="NCBI Taxonomy" id="291208"/>
    <lineage>
        <taxon>Eukaryota</taxon>
        <taxon>Fungi</taxon>
        <taxon>Dikarya</taxon>
        <taxon>Ascomycota</taxon>
        <taxon>Saccharomycotina</taxon>
        <taxon>Pichiomycetes</taxon>
        <taxon>Metschnikowiaceae</taxon>
        <taxon>Australozyma</taxon>
    </lineage>
</organism>
<dbReference type="PANTHER" id="PTHR28259:SF1">
    <property type="entry name" value="FLUORIDE EXPORT PROTEIN 1-RELATED"/>
    <property type="match status" value="1"/>
</dbReference>
<feature type="transmembrane region" description="Helical" evidence="10">
    <location>
        <begin position="79"/>
        <end position="101"/>
    </location>
</feature>
<evidence type="ECO:0000256" key="7">
    <source>
        <dbReference type="ARBA" id="ARBA00035120"/>
    </source>
</evidence>
<dbReference type="PANTHER" id="PTHR28259">
    <property type="entry name" value="FLUORIDE EXPORT PROTEIN 1-RELATED"/>
    <property type="match status" value="1"/>
</dbReference>
<evidence type="ECO:0000256" key="9">
    <source>
        <dbReference type="SAM" id="MobiDB-lite"/>
    </source>
</evidence>